<dbReference type="Pfam" id="PF12697">
    <property type="entry name" value="Abhydrolase_6"/>
    <property type="match status" value="1"/>
</dbReference>
<dbReference type="RefSeq" id="WP_189334861.1">
    <property type="nucleotide sequence ID" value="NZ_AP023356.1"/>
</dbReference>
<organism evidence="2 3">
    <name type="scientific">Actinoplanes ianthinogenes</name>
    <dbReference type="NCBI Taxonomy" id="122358"/>
    <lineage>
        <taxon>Bacteria</taxon>
        <taxon>Bacillati</taxon>
        <taxon>Actinomycetota</taxon>
        <taxon>Actinomycetes</taxon>
        <taxon>Micromonosporales</taxon>
        <taxon>Micromonosporaceae</taxon>
        <taxon>Actinoplanes</taxon>
    </lineage>
</organism>
<reference evidence="2 3" key="1">
    <citation type="submission" date="2020-08" db="EMBL/GenBank/DDBJ databases">
        <title>Whole genome shotgun sequence of Actinoplanes ianthinogenes NBRC 13996.</title>
        <authorList>
            <person name="Komaki H."/>
            <person name="Tamura T."/>
        </authorList>
    </citation>
    <scope>NUCLEOTIDE SEQUENCE [LARGE SCALE GENOMIC DNA]</scope>
    <source>
        <strain evidence="2 3">NBRC 13996</strain>
    </source>
</reference>
<evidence type="ECO:0000313" key="3">
    <source>
        <dbReference type="Proteomes" id="UP000676967"/>
    </source>
</evidence>
<evidence type="ECO:0000259" key="1">
    <source>
        <dbReference type="Pfam" id="PF12697"/>
    </source>
</evidence>
<gene>
    <name evidence="2" type="ORF">Aiant_80120</name>
</gene>
<dbReference type="EMBL" id="AP023356">
    <property type="protein sequence ID" value="BCJ47355.1"/>
    <property type="molecule type" value="Genomic_DNA"/>
</dbReference>
<dbReference type="InterPro" id="IPR029058">
    <property type="entry name" value="AB_hydrolase_fold"/>
</dbReference>
<keyword evidence="3" id="KW-1185">Reference proteome</keyword>
<evidence type="ECO:0000313" key="2">
    <source>
        <dbReference type="EMBL" id="BCJ47355.1"/>
    </source>
</evidence>
<dbReference type="InterPro" id="IPR000073">
    <property type="entry name" value="AB_hydrolase_1"/>
</dbReference>
<sequence length="191" mass="20204">MTDGVALLARPEFTFLHEARAWDATVRRLDRPAVSLDLPGGRSARAVAAAVAGVLADGAPQILVGHGRGGAAAIAVARLRPDLVRALVLVDVTPDSEDLWAALERSAAPTLLIRAKRGGLSEMAVAEFAERVPAAWIFGVDAADAVRENPAELARLIGMFGEGRPDPVPQVVTPAARRRPHQPHRSACRGR</sequence>
<accession>A0ABN6CQ56</accession>
<dbReference type="SUPFAM" id="SSF53474">
    <property type="entry name" value="alpha/beta-Hydrolases"/>
    <property type="match status" value="1"/>
</dbReference>
<protein>
    <recommendedName>
        <fullName evidence="1">AB hydrolase-1 domain-containing protein</fullName>
    </recommendedName>
</protein>
<proteinExistence type="predicted"/>
<dbReference type="Gene3D" id="3.40.50.1820">
    <property type="entry name" value="alpha/beta hydrolase"/>
    <property type="match status" value="1"/>
</dbReference>
<feature type="domain" description="AB hydrolase-1" evidence="1">
    <location>
        <begin position="14"/>
        <end position="174"/>
    </location>
</feature>
<dbReference type="Proteomes" id="UP000676967">
    <property type="component" value="Chromosome"/>
</dbReference>
<name>A0ABN6CQ56_9ACTN</name>